<feature type="DNA-binding region" description="HMG box" evidence="2">
    <location>
        <begin position="239"/>
        <end position="307"/>
    </location>
</feature>
<dbReference type="Pfam" id="PF09011">
    <property type="entry name" value="HMG_box_2"/>
    <property type="match status" value="1"/>
</dbReference>
<keyword evidence="1 2" id="KW-0238">DNA-binding</keyword>
<dbReference type="AlphaFoldDB" id="A0A1B5L0P1"/>
<feature type="compositionally biased region" description="Basic and acidic residues" evidence="3">
    <location>
        <begin position="273"/>
        <end position="285"/>
    </location>
</feature>
<dbReference type="InterPro" id="IPR050342">
    <property type="entry name" value="HMGB"/>
</dbReference>
<evidence type="ECO:0000313" key="7">
    <source>
        <dbReference type="Proteomes" id="UP000027002"/>
    </source>
</evidence>
<dbReference type="Gene3D" id="1.10.30.10">
    <property type="entry name" value="High mobility group box domain"/>
    <property type="match status" value="1"/>
</dbReference>
<dbReference type="Proteomes" id="UP000027002">
    <property type="component" value="Chromosome 2"/>
</dbReference>
<dbReference type="InterPro" id="IPR009071">
    <property type="entry name" value="HMG_box_dom"/>
</dbReference>
<keyword evidence="2" id="KW-0539">Nucleus</keyword>
<dbReference type="PANTHER" id="PTHR48112">
    <property type="entry name" value="HIGH MOBILITY GROUP PROTEIN DSP1"/>
    <property type="match status" value="1"/>
</dbReference>
<dbReference type="GO" id="GO:0003677">
    <property type="term" value="F:DNA binding"/>
    <property type="evidence" value="ECO:0007669"/>
    <property type="project" value="UniProtKB-UniRule"/>
</dbReference>
<dbReference type="EMBL" id="CP072754">
    <property type="protein sequence ID" value="QUC18194.1"/>
    <property type="molecule type" value="Genomic_DNA"/>
</dbReference>
<evidence type="ECO:0000259" key="4">
    <source>
        <dbReference type="PROSITE" id="PS50118"/>
    </source>
</evidence>
<sequence length="326" mass="36465">MLTAFRRSVTRRVLFPSRAVPDALVTRILPGAVNRTIAPSLVAARPVSVSAWMRSPAKSAAAVKKAKKSTATKTKKKPASKKAKKPASAKRAKKTKQAKKTKKTKKVKTRKAKKKLTDEEKEKANLRQLRKMALLKGPQLLPETAWSVFVADNFGAEEQGEFPDKIRGLADKFSRLSVSEKEGIKATAQSNQAVNNETRQKWVASYPPEAIYMANIARRRIARKLDKSRLYLIHDVRLPKRARTPYALFIKSRFPQANRESSSGSVQDAFRSMSEEWRSMSDSEKQPFQSKAAKEAEDSQTLLKVLKGKAKDYQKANNMPASQVPS</sequence>
<dbReference type="EMBL" id="BBTG02000022">
    <property type="protein sequence ID" value="GAO15927.1"/>
    <property type="molecule type" value="Genomic_DNA"/>
</dbReference>
<evidence type="ECO:0000256" key="3">
    <source>
        <dbReference type="SAM" id="MobiDB-lite"/>
    </source>
</evidence>
<evidence type="ECO:0000313" key="8">
    <source>
        <dbReference type="Proteomes" id="UP000054053"/>
    </source>
</evidence>
<dbReference type="PANTHER" id="PTHR48112:SF22">
    <property type="entry name" value="MITOCHONDRIAL TRANSCRIPTION FACTOR A, ISOFORM B"/>
    <property type="match status" value="1"/>
</dbReference>
<feature type="compositionally biased region" description="Basic residues" evidence="3">
    <location>
        <begin position="64"/>
        <end position="114"/>
    </location>
</feature>
<reference evidence="6" key="3">
    <citation type="submission" date="2020-03" db="EMBL/GenBank/DDBJ databases">
        <title>A mixture of massive structural variations and highly conserved coding sequences in Ustilaginoidea virens genome.</title>
        <authorList>
            <person name="Zhang K."/>
            <person name="Zhao Z."/>
            <person name="Zhang Z."/>
            <person name="Li Y."/>
            <person name="Hsiang T."/>
            <person name="Sun W."/>
        </authorList>
    </citation>
    <scope>NUCLEOTIDE SEQUENCE</scope>
    <source>
        <strain evidence="6">UV-8b</strain>
    </source>
</reference>
<keyword evidence="7" id="KW-1185">Reference proteome</keyword>
<evidence type="ECO:0000256" key="1">
    <source>
        <dbReference type="ARBA" id="ARBA00023125"/>
    </source>
</evidence>
<dbReference type="GO" id="GO:0006357">
    <property type="term" value="P:regulation of transcription by RNA polymerase II"/>
    <property type="evidence" value="ECO:0007669"/>
    <property type="project" value="TreeGrafter"/>
</dbReference>
<dbReference type="CDD" id="cd00084">
    <property type="entry name" value="HMG-box_SF"/>
    <property type="match status" value="1"/>
</dbReference>
<gene>
    <name evidence="6" type="ORF">UV8b_02435</name>
    <name evidence="5" type="ORF">UVI_02039500</name>
</gene>
<accession>A0A1B5L0P1</accession>
<reference evidence="8" key="2">
    <citation type="journal article" date="2016" name="Genome Announc.">
        <title>Genome sequence of Ustilaginoidea virens IPU010, a rice pathogenic fungus causing false smut.</title>
        <authorList>
            <person name="Kumagai T."/>
            <person name="Ishii T."/>
            <person name="Terai G."/>
            <person name="Umemura M."/>
            <person name="Machida M."/>
            <person name="Asai K."/>
        </authorList>
    </citation>
    <scope>NUCLEOTIDE SEQUENCE [LARGE SCALE GENOMIC DNA]</scope>
    <source>
        <strain evidence="8">IPU010</strain>
    </source>
</reference>
<proteinExistence type="predicted"/>
<evidence type="ECO:0000256" key="2">
    <source>
        <dbReference type="PROSITE-ProRule" id="PRU00267"/>
    </source>
</evidence>
<feature type="region of interest" description="Disordered" evidence="3">
    <location>
        <begin position="258"/>
        <end position="300"/>
    </location>
</feature>
<dbReference type="Proteomes" id="UP000054053">
    <property type="component" value="Unassembled WGS sequence"/>
</dbReference>
<dbReference type="SMART" id="SM00398">
    <property type="entry name" value="HMG"/>
    <property type="match status" value="1"/>
</dbReference>
<evidence type="ECO:0000313" key="5">
    <source>
        <dbReference type="EMBL" id="GAO15927.1"/>
    </source>
</evidence>
<feature type="region of interest" description="Disordered" evidence="3">
    <location>
        <begin position="53"/>
        <end position="123"/>
    </location>
</feature>
<dbReference type="KEGG" id="uvi:66063213"/>
<dbReference type="GO" id="GO:0005634">
    <property type="term" value="C:nucleus"/>
    <property type="evidence" value="ECO:0007669"/>
    <property type="project" value="UniProtKB-UniRule"/>
</dbReference>
<dbReference type="PROSITE" id="PS50118">
    <property type="entry name" value="HMG_BOX_2"/>
    <property type="match status" value="1"/>
</dbReference>
<name>A0A1B5L0P1_USTVR</name>
<dbReference type="SUPFAM" id="SSF47095">
    <property type="entry name" value="HMG-box"/>
    <property type="match status" value="1"/>
</dbReference>
<dbReference type="GeneID" id="66063213"/>
<feature type="domain" description="HMG box" evidence="4">
    <location>
        <begin position="239"/>
        <end position="307"/>
    </location>
</feature>
<evidence type="ECO:0000313" key="6">
    <source>
        <dbReference type="EMBL" id="QUC18194.1"/>
    </source>
</evidence>
<reference evidence="5" key="1">
    <citation type="journal article" date="2016" name="Genome Announc.">
        <title>Genome Sequence of Ustilaginoidea virens IPU010, a Rice Pathogenic Fungus Causing False Smut.</title>
        <authorList>
            <person name="Kumagai T."/>
            <person name="Ishii T."/>
            <person name="Terai G."/>
            <person name="Umemura M."/>
            <person name="Machida M."/>
            <person name="Asai K."/>
        </authorList>
    </citation>
    <scope>NUCLEOTIDE SEQUENCE [LARGE SCALE GENOMIC DNA]</scope>
    <source>
        <strain evidence="5">IPU010</strain>
    </source>
</reference>
<dbReference type="InterPro" id="IPR036910">
    <property type="entry name" value="HMG_box_dom_sf"/>
</dbReference>
<organism evidence="5 8">
    <name type="scientific">Ustilaginoidea virens</name>
    <name type="common">Rice false smut fungus</name>
    <name type="synonym">Villosiclava virens</name>
    <dbReference type="NCBI Taxonomy" id="1159556"/>
    <lineage>
        <taxon>Eukaryota</taxon>
        <taxon>Fungi</taxon>
        <taxon>Dikarya</taxon>
        <taxon>Ascomycota</taxon>
        <taxon>Pezizomycotina</taxon>
        <taxon>Sordariomycetes</taxon>
        <taxon>Hypocreomycetidae</taxon>
        <taxon>Hypocreales</taxon>
        <taxon>Clavicipitaceae</taxon>
        <taxon>Ustilaginoidea</taxon>
    </lineage>
</organism>
<dbReference type="OrthoDB" id="1919336at2759"/>
<protein>
    <recommendedName>
        <fullName evidence="4">HMG box domain-containing protein</fullName>
    </recommendedName>
</protein>
<dbReference type="RefSeq" id="XP_042995867.1">
    <property type="nucleotide sequence ID" value="XM_043139933.1"/>
</dbReference>